<proteinExistence type="predicted"/>
<name>A0AA85IXN4_TRIRE</name>
<dbReference type="AlphaFoldDB" id="A0AA85IXN4"/>
<dbReference type="Proteomes" id="UP000050795">
    <property type="component" value="Unassembled WGS sequence"/>
</dbReference>
<reference evidence="2" key="1">
    <citation type="submission" date="2022-06" db="EMBL/GenBank/DDBJ databases">
        <authorList>
            <person name="Berger JAMES D."/>
            <person name="Berger JAMES D."/>
        </authorList>
    </citation>
    <scope>NUCLEOTIDE SEQUENCE [LARGE SCALE GENOMIC DNA]</scope>
</reference>
<keyword evidence="2" id="KW-1185">Reference proteome</keyword>
<dbReference type="WBParaSite" id="TREG1_115020.1">
    <property type="protein sequence ID" value="TREG1_115020.1"/>
    <property type="gene ID" value="TREG1_115020"/>
</dbReference>
<evidence type="ECO:0000313" key="3">
    <source>
        <dbReference type="WBParaSite" id="TREG1_115020.1"/>
    </source>
</evidence>
<dbReference type="Pfam" id="PF26215">
    <property type="entry name" value="HTH_animal"/>
    <property type="match status" value="1"/>
</dbReference>
<organism evidence="2 3">
    <name type="scientific">Trichobilharzia regenti</name>
    <name type="common">Nasal bird schistosome</name>
    <dbReference type="NCBI Taxonomy" id="157069"/>
    <lineage>
        <taxon>Eukaryota</taxon>
        <taxon>Metazoa</taxon>
        <taxon>Spiralia</taxon>
        <taxon>Lophotrochozoa</taxon>
        <taxon>Platyhelminthes</taxon>
        <taxon>Trematoda</taxon>
        <taxon>Digenea</taxon>
        <taxon>Strigeidida</taxon>
        <taxon>Schistosomatoidea</taxon>
        <taxon>Schistosomatidae</taxon>
        <taxon>Trichobilharzia</taxon>
    </lineage>
</organism>
<accession>A0AA85IXN4</accession>
<reference evidence="3" key="2">
    <citation type="submission" date="2023-11" db="UniProtKB">
        <authorList>
            <consortium name="WormBaseParasite"/>
        </authorList>
    </citation>
    <scope>IDENTIFICATION</scope>
</reference>
<evidence type="ECO:0000313" key="2">
    <source>
        <dbReference type="Proteomes" id="UP000050795"/>
    </source>
</evidence>
<dbReference type="InterPro" id="IPR058912">
    <property type="entry name" value="HTH_animal"/>
</dbReference>
<feature type="domain" description="Helix-turn-helix" evidence="1">
    <location>
        <begin position="10"/>
        <end position="67"/>
    </location>
</feature>
<evidence type="ECO:0000259" key="1">
    <source>
        <dbReference type="Pfam" id="PF26215"/>
    </source>
</evidence>
<sequence>MLRKFSWIGQYMYFKSFVLIQYKTNLVRTPFNRARKICSDSTIEHEIKSFKDILSKNGYPQKFINKYSKEISSCKTIQTVPKKPVYISLHSKEMMFTRSSQTKTR</sequence>
<protein>
    <recommendedName>
        <fullName evidence="1">Helix-turn-helix domain-containing protein</fullName>
    </recommendedName>
</protein>